<reference evidence="3 5" key="1">
    <citation type="submission" date="2016-10" db="EMBL/GenBank/DDBJ databases">
        <authorList>
            <person name="Cai Z."/>
        </authorList>
    </citation>
    <scope>NUCLEOTIDE SEQUENCE [LARGE SCALE GENOMIC DNA]</scope>
    <source>
        <strain evidence="3 5">DSM 25227</strain>
    </source>
</reference>
<dbReference type="EMBL" id="UETC01000005">
    <property type="protein sequence ID" value="SSA46740.1"/>
    <property type="molecule type" value="Genomic_DNA"/>
</dbReference>
<evidence type="ECO:0000256" key="1">
    <source>
        <dbReference type="SAM" id="SignalP"/>
    </source>
</evidence>
<sequence>MRALTLALMLLAAPALAEETPLSPDELLDLLVGTTAVFTSEPGGARVGIEYFPSRTRSFWQRTGGRCVNGDMTIEDEFLCFRYEDQPDVAHCWAPFTEDGGLFVRSAQSGQVQRVRPAGGVPFDCVDGLTS</sequence>
<dbReference type="OrthoDB" id="7658757at2"/>
<dbReference type="AlphaFoldDB" id="A0A2Y9AQM9"/>
<organism evidence="3 5">
    <name type="scientific">Jannaschia seohaensis</name>
    <dbReference type="NCBI Taxonomy" id="475081"/>
    <lineage>
        <taxon>Bacteria</taxon>
        <taxon>Pseudomonadati</taxon>
        <taxon>Pseudomonadota</taxon>
        <taxon>Alphaproteobacteria</taxon>
        <taxon>Rhodobacterales</taxon>
        <taxon>Roseobacteraceae</taxon>
        <taxon>Jannaschia</taxon>
    </lineage>
</organism>
<dbReference type="Proteomes" id="UP000245839">
    <property type="component" value="Unassembled WGS sequence"/>
</dbReference>
<accession>A0A2Y9AQM9</accession>
<evidence type="ECO:0000313" key="3">
    <source>
        <dbReference type="EMBL" id="SSA46740.1"/>
    </source>
</evidence>
<reference evidence="2 4" key="2">
    <citation type="submission" date="2018-03" db="EMBL/GenBank/DDBJ databases">
        <title>Genomic Encyclopedia of Archaeal and Bacterial Type Strains, Phase II (KMG-II): from individual species to whole genera.</title>
        <authorList>
            <person name="Goeker M."/>
        </authorList>
    </citation>
    <scope>NUCLEOTIDE SEQUENCE [LARGE SCALE GENOMIC DNA]</scope>
    <source>
        <strain evidence="2 4">DSM 25227</strain>
    </source>
</reference>
<dbReference type="EMBL" id="QGDJ01000005">
    <property type="protein sequence ID" value="PWJ18215.1"/>
    <property type="molecule type" value="Genomic_DNA"/>
</dbReference>
<evidence type="ECO:0000313" key="2">
    <source>
        <dbReference type="EMBL" id="PWJ18215.1"/>
    </source>
</evidence>
<dbReference type="RefSeq" id="WP_109564690.1">
    <property type="nucleotide sequence ID" value="NZ_QGDJ01000005.1"/>
</dbReference>
<keyword evidence="1" id="KW-0732">Signal</keyword>
<evidence type="ECO:0008006" key="6">
    <source>
        <dbReference type="Google" id="ProtNLM"/>
    </source>
</evidence>
<name>A0A2Y9AQM9_9RHOB</name>
<evidence type="ECO:0000313" key="5">
    <source>
        <dbReference type="Proteomes" id="UP000251571"/>
    </source>
</evidence>
<protein>
    <recommendedName>
        <fullName evidence="6">Protease inhibitor Inh</fullName>
    </recommendedName>
</protein>
<gene>
    <name evidence="2" type="ORF">BCF38_105203</name>
    <name evidence="3" type="ORF">SAMN05421539_105203</name>
</gene>
<feature type="signal peptide" evidence="1">
    <location>
        <begin position="1"/>
        <end position="17"/>
    </location>
</feature>
<evidence type="ECO:0000313" key="4">
    <source>
        <dbReference type="Proteomes" id="UP000245839"/>
    </source>
</evidence>
<keyword evidence="4" id="KW-1185">Reference proteome</keyword>
<feature type="chain" id="PRO_5036058935" description="Protease inhibitor Inh" evidence="1">
    <location>
        <begin position="18"/>
        <end position="131"/>
    </location>
</feature>
<dbReference type="Proteomes" id="UP000251571">
    <property type="component" value="Unassembled WGS sequence"/>
</dbReference>
<proteinExistence type="predicted"/>